<evidence type="ECO:0000256" key="3">
    <source>
        <dbReference type="ARBA" id="ARBA00022801"/>
    </source>
</evidence>
<dbReference type="OrthoDB" id="9757917at2"/>
<dbReference type="AlphaFoldDB" id="A0A4U1IUD4"/>
<dbReference type="PANTHER" id="PTHR43788">
    <property type="entry name" value="DNA2/NAM7 HELICASE FAMILY MEMBER"/>
    <property type="match status" value="1"/>
</dbReference>
<sequence>MAELYFQNVVEHRPDVVQRATYDSLQAFYKYLEHAKKYLERVRYELPWMPLGAVVRLEPPRGTRDLRAFQGALEQVLRGRPLRVREVQGAALEILATRPKVGVVSLDAAPRAGTEVELRAGDTGPWLRAVPVPITSPEDVRGALVEEGTVWIELVEPEDDRRRAVVEAFFDEDTKEVYEVTLGVRQRDDYARNHRIPVLGRDRERLALQLGRLPQTNAVCIRPNTYTVECMMKAVQALEDRPVAGHRPLLRLFENRDRTRGSAWPGLEPLDAPIAWQVLRDEARPGTREQRDFVERALRTPDFMLLEGPPGSGKTTAIVELVLQLAARGKRVLLCASTHVAVDNVIERLKNAKRPGGPVLVVRIGDEDRVAEDVKPYCLHRMARTELGKVRDALAQTKVRSRAQEHMLEALRADDGPEALERILLDCAEVVCGTTIGILKHPDIQHLARSRDEAWEPLFDALILDEASKTPFAEFLVPALLARRWIIVGDRRQLSPYVDEGWIETSVEGALPDGQASRGEIGNALVDSFELVKSRDGALVVASENAELRRIYAAQLAGLFPDEPIVRLDVDKEAPGPLALGAARAVIGSTEAVASVEESLPLATRVVRVSEGELPAVKRRHAARKLRQNEDEESWAHEVSWRLVRDYELRLLPELLSAEGAAATAGSYAQEIEVLMPRAGFEGPLGRVRDAVERVRRVALPSILESLQVGFDPARAGRTGRFWENALALGLPEYAKEPRLVPLRYQHRMHPDIAAFPHARIYGGKLLDTPHDMAADRAFFYPGYRSRSVWLDVRGKEEDHPMRNEAEARVIMVELDALAAWATTQERKDPWSVAILTFYRGQERLLRDRLRKATRQWGQSRYFTFRDRERRILTVELCTVDRYQGHEADIVMLSFVRTERPGFLNSPNRLNVALTRARYQLVLVGDRLFLARQTGRAPLCALLAEDHKRLGHVDLRY</sequence>
<dbReference type="GO" id="GO:0016787">
    <property type="term" value="F:hydrolase activity"/>
    <property type="evidence" value="ECO:0007669"/>
    <property type="project" value="UniProtKB-KW"/>
</dbReference>
<dbReference type="InterPro" id="IPR041677">
    <property type="entry name" value="DNA2/NAM7_AAA_11"/>
</dbReference>
<dbReference type="SUPFAM" id="SSF52540">
    <property type="entry name" value="P-loop containing nucleoside triphosphate hydrolases"/>
    <property type="match status" value="2"/>
</dbReference>
<dbReference type="CDD" id="cd18808">
    <property type="entry name" value="SF1_C_Upf1"/>
    <property type="match status" value="1"/>
</dbReference>
<evidence type="ECO:0000313" key="9">
    <source>
        <dbReference type="Proteomes" id="UP000309215"/>
    </source>
</evidence>
<comment type="similarity">
    <text evidence="1">Belongs to the DNA2/NAM7 helicase family.</text>
</comment>
<dbReference type="EMBL" id="SSMQ01000076">
    <property type="protein sequence ID" value="TKC98028.1"/>
    <property type="molecule type" value="Genomic_DNA"/>
</dbReference>
<dbReference type="Pfam" id="PF13087">
    <property type="entry name" value="AAA_12"/>
    <property type="match status" value="1"/>
</dbReference>
<dbReference type="GO" id="GO:0005524">
    <property type="term" value="F:ATP binding"/>
    <property type="evidence" value="ECO:0007669"/>
    <property type="project" value="UniProtKB-KW"/>
</dbReference>
<evidence type="ECO:0000256" key="5">
    <source>
        <dbReference type="ARBA" id="ARBA00022840"/>
    </source>
</evidence>
<keyword evidence="9" id="KW-1185">Reference proteome</keyword>
<evidence type="ECO:0000259" key="7">
    <source>
        <dbReference type="Pfam" id="PF13087"/>
    </source>
</evidence>
<keyword evidence="5" id="KW-0067">ATP-binding</keyword>
<feature type="domain" description="DNA2/NAM7 helicase helicase" evidence="6">
    <location>
        <begin position="288"/>
        <end position="405"/>
    </location>
</feature>
<feature type="domain" description="DNA2/NAM7 helicase helicase" evidence="6">
    <location>
        <begin position="418"/>
        <end position="498"/>
    </location>
</feature>
<reference evidence="8 9" key="1">
    <citation type="submission" date="2019-04" db="EMBL/GenBank/DDBJ databases">
        <authorList>
            <person name="Li Y."/>
            <person name="Wang J."/>
        </authorList>
    </citation>
    <scope>NUCLEOTIDE SEQUENCE [LARGE SCALE GENOMIC DNA]</scope>
    <source>
        <strain evidence="8 9">DSM 14668</strain>
    </source>
</reference>
<dbReference type="Pfam" id="PF13086">
    <property type="entry name" value="AAA_11"/>
    <property type="match status" value="2"/>
</dbReference>
<feature type="domain" description="DNA2/NAM7 helicase-like C-terminal" evidence="7">
    <location>
        <begin position="741"/>
        <end position="927"/>
    </location>
</feature>
<dbReference type="InterPro" id="IPR050534">
    <property type="entry name" value="Coronavir_polyprotein_1ab"/>
</dbReference>
<evidence type="ECO:0000256" key="2">
    <source>
        <dbReference type="ARBA" id="ARBA00022741"/>
    </source>
</evidence>
<evidence type="ECO:0008006" key="10">
    <source>
        <dbReference type="Google" id="ProtNLM"/>
    </source>
</evidence>
<evidence type="ECO:0000259" key="6">
    <source>
        <dbReference type="Pfam" id="PF13086"/>
    </source>
</evidence>
<evidence type="ECO:0000256" key="4">
    <source>
        <dbReference type="ARBA" id="ARBA00022806"/>
    </source>
</evidence>
<dbReference type="PANTHER" id="PTHR43788:SF8">
    <property type="entry name" value="DNA-BINDING PROTEIN SMUBP-2"/>
    <property type="match status" value="1"/>
</dbReference>
<dbReference type="Gene3D" id="3.40.50.300">
    <property type="entry name" value="P-loop containing nucleotide triphosphate hydrolases"/>
    <property type="match status" value="2"/>
</dbReference>
<accession>A0A4U1IUD4</accession>
<dbReference type="GO" id="GO:0043139">
    <property type="term" value="F:5'-3' DNA helicase activity"/>
    <property type="evidence" value="ECO:0007669"/>
    <property type="project" value="TreeGrafter"/>
</dbReference>
<keyword evidence="3" id="KW-0378">Hydrolase</keyword>
<dbReference type="RefSeq" id="WP_136934953.1">
    <property type="nucleotide sequence ID" value="NZ_SSMQ01000076.1"/>
</dbReference>
<comment type="caution">
    <text evidence="8">The sequence shown here is derived from an EMBL/GenBank/DDBJ whole genome shotgun (WGS) entry which is preliminary data.</text>
</comment>
<keyword evidence="4" id="KW-0347">Helicase</keyword>
<keyword evidence="2" id="KW-0547">Nucleotide-binding</keyword>
<dbReference type="InterPro" id="IPR027417">
    <property type="entry name" value="P-loop_NTPase"/>
</dbReference>
<dbReference type="Proteomes" id="UP000309215">
    <property type="component" value="Unassembled WGS sequence"/>
</dbReference>
<protein>
    <recommendedName>
        <fullName evidence="10">AAA+ ATPase domain-containing protein</fullName>
    </recommendedName>
</protein>
<name>A0A4U1IUD4_9BACT</name>
<gene>
    <name evidence="8" type="ORF">E8A74_42960</name>
</gene>
<dbReference type="InterPro" id="IPR041679">
    <property type="entry name" value="DNA2/NAM7-like_C"/>
</dbReference>
<organism evidence="8 9">
    <name type="scientific">Polyangium fumosum</name>
    <dbReference type="NCBI Taxonomy" id="889272"/>
    <lineage>
        <taxon>Bacteria</taxon>
        <taxon>Pseudomonadati</taxon>
        <taxon>Myxococcota</taxon>
        <taxon>Polyangia</taxon>
        <taxon>Polyangiales</taxon>
        <taxon>Polyangiaceae</taxon>
        <taxon>Polyangium</taxon>
    </lineage>
</organism>
<proteinExistence type="inferred from homology"/>
<evidence type="ECO:0000256" key="1">
    <source>
        <dbReference type="ARBA" id="ARBA00007913"/>
    </source>
</evidence>
<dbReference type="InterPro" id="IPR047187">
    <property type="entry name" value="SF1_C_Upf1"/>
</dbReference>
<evidence type="ECO:0000313" key="8">
    <source>
        <dbReference type="EMBL" id="TKC98028.1"/>
    </source>
</evidence>